<dbReference type="InterPro" id="IPR044862">
    <property type="entry name" value="Pro_4_hyd_alph_FE2OG_OXY"/>
</dbReference>
<dbReference type="AlphaFoldDB" id="A0A7X3G1R4"/>
<keyword evidence="8" id="KW-1185">Reference proteome</keyword>
<proteinExistence type="predicted"/>
<dbReference type="InterPro" id="IPR006620">
    <property type="entry name" value="Pro_4_hyd_alph"/>
</dbReference>
<organism evidence="7 8">
    <name type="scientific">Massilia cellulosiltytica</name>
    <dbReference type="NCBI Taxonomy" id="2683234"/>
    <lineage>
        <taxon>Bacteria</taxon>
        <taxon>Pseudomonadati</taxon>
        <taxon>Pseudomonadota</taxon>
        <taxon>Betaproteobacteria</taxon>
        <taxon>Burkholderiales</taxon>
        <taxon>Oxalobacteraceae</taxon>
        <taxon>Telluria group</taxon>
        <taxon>Massilia</taxon>
    </lineage>
</organism>
<dbReference type="GO" id="GO:0031418">
    <property type="term" value="F:L-ascorbic acid binding"/>
    <property type="evidence" value="ECO:0007669"/>
    <property type="project" value="InterPro"/>
</dbReference>
<evidence type="ECO:0000259" key="6">
    <source>
        <dbReference type="SMART" id="SM00702"/>
    </source>
</evidence>
<keyword evidence="3" id="KW-0223">Dioxygenase</keyword>
<accession>A0A7X3G1R4</accession>
<dbReference type="GO" id="GO:0005506">
    <property type="term" value="F:iron ion binding"/>
    <property type="evidence" value="ECO:0007669"/>
    <property type="project" value="InterPro"/>
</dbReference>
<sequence>MSDDFIGIYDGALTPEQCAHILERFEASDKHQRGRTGMGVDVAKKDSWDITISQHKEWHDVCNLMATAVRRHLVDYMDRYRALLLGALAPTVAHPTTGQPVALSLDNFDECGRPHLDALVQALYRLGAINLQKYLRGSGGYHHWHSEIYPQNASCETLHRVLLFQFYLNDVADGGATEFLYQGRKVEAREGRLVIAPAGFTHTHKGHVATSGDKYVATSWILYRRAEDLFK</sequence>
<dbReference type="RefSeq" id="WP_160409683.1">
    <property type="nucleotide sequence ID" value="NZ_WSES01000005.1"/>
</dbReference>
<keyword evidence="5" id="KW-0408">Iron</keyword>
<keyword evidence="2" id="KW-0479">Metal-binding</keyword>
<dbReference type="SMART" id="SM00702">
    <property type="entry name" value="P4Hc"/>
    <property type="match status" value="1"/>
</dbReference>
<dbReference type="PANTHER" id="PTHR10869:SF246">
    <property type="entry name" value="TRANSMEMBRANE PROLYL 4-HYDROXYLASE"/>
    <property type="match status" value="1"/>
</dbReference>
<evidence type="ECO:0000313" key="8">
    <source>
        <dbReference type="Proteomes" id="UP000443353"/>
    </source>
</evidence>
<dbReference type="Proteomes" id="UP000443353">
    <property type="component" value="Unassembled WGS sequence"/>
</dbReference>
<dbReference type="Pfam" id="PF13640">
    <property type="entry name" value="2OG-FeII_Oxy_3"/>
    <property type="match status" value="1"/>
</dbReference>
<keyword evidence="4" id="KW-0560">Oxidoreductase</keyword>
<gene>
    <name evidence="7" type="ORF">GPY61_18540</name>
</gene>
<protein>
    <submittedName>
        <fullName evidence="7">2OG-Fe(II) oxygenase</fullName>
    </submittedName>
</protein>
<evidence type="ECO:0000256" key="3">
    <source>
        <dbReference type="ARBA" id="ARBA00022964"/>
    </source>
</evidence>
<comment type="caution">
    <text evidence="7">The sequence shown here is derived from an EMBL/GenBank/DDBJ whole genome shotgun (WGS) entry which is preliminary data.</text>
</comment>
<evidence type="ECO:0000256" key="5">
    <source>
        <dbReference type="ARBA" id="ARBA00023004"/>
    </source>
</evidence>
<evidence type="ECO:0000256" key="2">
    <source>
        <dbReference type="ARBA" id="ARBA00022723"/>
    </source>
</evidence>
<evidence type="ECO:0000256" key="1">
    <source>
        <dbReference type="ARBA" id="ARBA00001961"/>
    </source>
</evidence>
<name>A0A7X3G1R4_9BURK</name>
<reference evidence="7 8" key="1">
    <citation type="submission" date="2019-12" db="EMBL/GenBank/DDBJ databases">
        <authorList>
            <person name="Li C."/>
            <person name="Zhao J."/>
        </authorList>
    </citation>
    <scope>NUCLEOTIDE SEQUENCE [LARGE SCALE GENOMIC DNA]</scope>
    <source>
        <strain evidence="7 8">NEAU-DD11</strain>
    </source>
</reference>
<dbReference type="GO" id="GO:0051213">
    <property type="term" value="F:dioxygenase activity"/>
    <property type="evidence" value="ECO:0007669"/>
    <property type="project" value="UniProtKB-KW"/>
</dbReference>
<evidence type="ECO:0000313" key="7">
    <source>
        <dbReference type="EMBL" id="MVW61933.1"/>
    </source>
</evidence>
<dbReference type="EMBL" id="WSES01000005">
    <property type="protein sequence ID" value="MVW61933.1"/>
    <property type="molecule type" value="Genomic_DNA"/>
</dbReference>
<evidence type="ECO:0000256" key="4">
    <source>
        <dbReference type="ARBA" id="ARBA00023002"/>
    </source>
</evidence>
<dbReference type="GO" id="GO:0016705">
    <property type="term" value="F:oxidoreductase activity, acting on paired donors, with incorporation or reduction of molecular oxygen"/>
    <property type="evidence" value="ECO:0007669"/>
    <property type="project" value="InterPro"/>
</dbReference>
<dbReference type="PANTHER" id="PTHR10869">
    <property type="entry name" value="PROLYL 4-HYDROXYLASE ALPHA SUBUNIT"/>
    <property type="match status" value="1"/>
</dbReference>
<feature type="domain" description="Prolyl 4-hydroxylase alpha subunit" evidence="6">
    <location>
        <begin position="4"/>
        <end position="222"/>
    </location>
</feature>
<dbReference type="Gene3D" id="2.60.120.620">
    <property type="entry name" value="q2cbj1_9rhob like domain"/>
    <property type="match status" value="1"/>
</dbReference>
<dbReference type="InterPro" id="IPR045054">
    <property type="entry name" value="P4HA-like"/>
</dbReference>
<comment type="cofactor">
    <cofactor evidence="1">
        <name>L-ascorbate</name>
        <dbReference type="ChEBI" id="CHEBI:38290"/>
    </cofactor>
</comment>